<dbReference type="Proteomes" id="UP000604825">
    <property type="component" value="Unassembled WGS sequence"/>
</dbReference>
<evidence type="ECO:0000313" key="4">
    <source>
        <dbReference type="EMBL" id="CAD6265318.1"/>
    </source>
</evidence>
<feature type="compositionally biased region" description="Low complexity" evidence="2">
    <location>
        <begin position="219"/>
        <end position="235"/>
    </location>
</feature>
<feature type="domain" description="C-CAP/cofactor C-like" evidence="3">
    <location>
        <begin position="205"/>
        <end position="365"/>
    </location>
</feature>
<dbReference type="OrthoDB" id="1601at2759"/>
<dbReference type="Gene3D" id="2.160.20.70">
    <property type="match status" value="1"/>
</dbReference>
<dbReference type="InterPro" id="IPR013912">
    <property type="entry name" value="Adenylate_cyclase-assoc_CAP_C"/>
</dbReference>
<dbReference type="SUPFAM" id="SSF69340">
    <property type="entry name" value="C-terminal domain of adenylylcyclase associated protein"/>
    <property type="match status" value="1"/>
</dbReference>
<dbReference type="InterPro" id="IPR053950">
    <property type="entry name" value="CAP_N"/>
</dbReference>
<comment type="caution">
    <text evidence="4">The sequence shown here is derived from an EMBL/GenBank/DDBJ whole genome shotgun (WGS) entry which is preliminary data.</text>
</comment>
<dbReference type="InterPro" id="IPR036222">
    <property type="entry name" value="CAP_N_sf"/>
</dbReference>
<evidence type="ECO:0000259" key="3">
    <source>
        <dbReference type="PROSITE" id="PS51329"/>
    </source>
</evidence>
<dbReference type="GO" id="GO:0019933">
    <property type="term" value="P:cAMP-mediated signaling"/>
    <property type="evidence" value="ECO:0007669"/>
    <property type="project" value="TreeGrafter"/>
</dbReference>
<evidence type="ECO:0000313" key="5">
    <source>
        <dbReference type="Proteomes" id="UP000604825"/>
    </source>
</evidence>
<sequence length="388" mass="40959">MGEALIGRLEAAVSQLEALSGGARGGLSDTASAQDPPIVAFDDLVASALGRVSAAAGKIGADVAEVTGLVERAFLVGKDLLVRTNQTQKPTMESVTTFMGPLNETILEANALAEGTRSIYANHLKAAAGSLAALAWIGYTGKGCGMPLPIAHVEESWQMAEFYSNKVLVEYKNKDPDHVEWAKALKELYVPNLRDYVKRYYPLGPAWQPPGSANNKAPSVPSAPTSLSISSASSSHPKSGMSAVFAEISSGKPVTQGLRKVTDDMKSKNRTDKTGKVNNITIDKCIKVGVLFKGVVAACEIVNCNSAEVQCEGSVPTISIDNTSGCQLYLSKESLETSITTAKSSEINALVPDANTDGDWAEHSLPQQYIHAFKDGQFTTSPVSHSGA</sequence>
<dbReference type="PROSITE" id="PS51329">
    <property type="entry name" value="C_CAP_COFACTOR_C"/>
    <property type="match status" value="1"/>
</dbReference>
<dbReference type="SMART" id="SM00673">
    <property type="entry name" value="CARP"/>
    <property type="match status" value="2"/>
</dbReference>
<dbReference type="Pfam" id="PF21938">
    <property type="entry name" value="CAP_N"/>
    <property type="match status" value="1"/>
</dbReference>
<dbReference type="InterPro" id="IPR036223">
    <property type="entry name" value="CAP_C_sf"/>
</dbReference>
<dbReference type="Pfam" id="PF08603">
    <property type="entry name" value="CAP_C"/>
    <property type="match status" value="1"/>
</dbReference>
<dbReference type="FunFam" id="1.25.40.330:FF:000001">
    <property type="entry name" value="Adenylyl cyclase-associated protein"/>
    <property type="match status" value="1"/>
</dbReference>
<feature type="region of interest" description="Disordered" evidence="2">
    <location>
        <begin position="211"/>
        <end position="235"/>
    </location>
</feature>
<gene>
    <name evidence="4" type="ORF">NCGR_LOCUS48623</name>
</gene>
<dbReference type="EMBL" id="CAJGYO010000013">
    <property type="protein sequence ID" value="CAD6265318.1"/>
    <property type="molecule type" value="Genomic_DNA"/>
</dbReference>
<dbReference type="GO" id="GO:0008179">
    <property type="term" value="F:adenylate cyclase binding"/>
    <property type="evidence" value="ECO:0007669"/>
    <property type="project" value="TreeGrafter"/>
</dbReference>
<evidence type="ECO:0000256" key="2">
    <source>
        <dbReference type="SAM" id="MobiDB-lite"/>
    </source>
</evidence>
<dbReference type="PANTHER" id="PTHR10652">
    <property type="entry name" value="ADENYLYL CYCLASE-ASSOCIATED PROTEIN"/>
    <property type="match status" value="1"/>
</dbReference>
<comment type="similarity">
    <text evidence="1">Belongs to the CAP family.</text>
</comment>
<dbReference type="Gene3D" id="1.25.40.330">
    <property type="entry name" value="Adenylate cyclase-associated CAP, N-terminal domain"/>
    <property type="match status" value="1"/>
</dbReference>
<reference evidence="4" key="1">
    <citation type="submission" date="2020-10" db="EMBL/GenBank/DDBJ databases">
        <authorList>
            <person name="Han B."/>
            <person name="Lu T."/>
            <person name="Zhao Q."/>
            <person name="Huang X."/>
            <person name="Zhao Y."/>
        </authorList>
    </citation>
    <scope>NUCLEOTIDE SEQUENCE</scope>
</reference>
<dbReference type="GO" id="GO:0007015">
    <property type="term" value="P:actin filament organization"/>
    <property type="evidence" value="ECO:0007669"/>
    <property type="project" value="TreeGrafter"/>
</dbReference>
<dbReference type="GO" id="GO:0003779">
    <property type="term" value="F:actin binding"/>
    <property type="evidence" value="ECO:0007669"/>
    <property type="project" value="InterPro"/>
</dbReference>
<accession>A0A811R5J9</accession>
<keyword evidence="5" id="KW-1185">Reference proteome</keyword>
<protein>
    <recommendedName>
        <fullName evidence="3">C-CAP/cofactor C-like domain-containing protein</fullName>
    </recommendedName>
</protein>
<name>A0A811R5J9_9POAL</name>
<dbReference type="GO" id="GO:0005737">
    <property type="term" value="C:cytoplasm"/>
    <property type="evidence" value="ECO:0007669"/>
    <property type="project" value="TreeGrafter"/>
</dbReference>
<dbReference type="InterPro" id="IPR001837">
    <property type="entry name" value="Adenylate_cyclase-assoc_CAP"/>
</dbReference>
<dbReference type="InterPro" id="IPR016098">
    <property type="entry name" value="CAP/MinC_C"/>
</dbReference>
<dbReference type="InterPro" id="IPR017901">
    <property type="entry name" value="C-CAP_CF_C-like"/>
</dbReference>
<organism evidence="4 5">
    <name type="scientific">Miscanthus lutarioriparius</name>
    <dbReference type="NCBI Taxonomy" id="422564"/>
    <lineage>
        <taxon>Eukaryota</taxon>
        <taxon>Viridiplantae</taxon>
        <taxon>Streptophyta</taxon>
        <taxon>Embryophyta</taxon>
        <taxon>Tracheophyta</taxon>
        <taxon>Spermatophyta</taxon>
        <taxon>Magnoliopsida</taxon>
        <taxon>Liliopsida</taxon>
        <taxon>Poales</taxon>
        <taxon>Poaceae</taxon>
        <taxon>PACMAD clade</taxon>
        <taxon>Panicoideae</taxon>
        <taxon>Andropogonodae</taxon>
        <taxon>Andropogoneae</taxon>
        <taxon>Saccharinae</taxon>
        <taxon>Miscanthus</taxon>
    </lineage>
</organism>
<dbReference type="PANTHER" id="PTHR10652:SF21">
    <property type="entry name" value="ADENYLYL CYCLASE-ASSOCIATED PROTEIN"/>
    <property type="match status" value="1"/>
</dbReference>
<dbReference type="InterPro" id="IPR006599">
    <property type="entry name" value="CARP_motif"/>
</dbReference>
<proteinExistence type="inferred from homology"/>
<dbReference type="SUPFAM" id="SSF101278">
    <property type="entry name" value="N-terminal domain of adenylylcyclase associated protein, CAP"/>
    <property type="match status" value="1"/>
</dbReference>
<evidence type="ECO:0000256" key="1">
    <source>
        <dbReference type="ARBA" id="ARBA00007659"/>
    </source>
</evidence>
<dbReference type="AlphaFoldDB" id="A0A811R5J9"/>